<sequence>MSYILHYAPDNASLIIRMALERLGVDYDTVLVDRSTAAQRSDAYLKINPNGLIPTLETPQGPIFETGAILLWLTDTHGTIGPAPDDPARGAFLKWLFYLSNTVHPALRMTFYPEKYIEGAAGQSALRLGLQRALVAQFQTLNTVADTPHNWLGQDPPGALDYYLGALLRWPALYPNDTDRSWFRLADYPNLNALCARLEQRPEVRILQDTEGLGSQPFTAPRPATPKHGSAL</sequence>
<accession>A0A2R8BFM0</accession>
<dbReference type="EC" id="2.5.1.18" evidence="4"/>
<dbReference type="SFLD" id="SFLDS00019">
    <property type="entry name" value="Glutathione_Transferase_(cytos"/>
    <property type="match status" value="1"/>
</dbReference>
<dbReference type="SUPFAM" id="SSF47616">
    <property type="entry name" value="GST C-terminal domain-like"/>
    <property type="match status" value="1"/>
</dbReference>
<dbReference type="InterPro" id="IPR036282">
    <property type="entry name" value="Glutathione-S-Trfase_C_sf"/>
</dbReference>
<dbReference type="GO" id="GO:0004364">
    <property type="term" value="F:glutathione transferase activity"/>
    <property type="evidence" value="ECO:0007669"/>
    <property type="project" value="UniProtKB-EC"/>
</dbReference>
<dbReference type="PROSITE" id="PS50404">
    <property type="entry name" value="GST_NTER"/>
    <property type="match status" value="1"/>
</dbReference>
<dbReference type="SUPFAM" id="SSF52833">
    <property type="entry name" value="Thioredoxin-like"/>
    <property type="match status" value="1"/>
</dbReference>
<dbReference type="InterPro" id="IPR004045">
    <property type="entry name" value="Glutathione_S-Trfase_N"/>
</dbReference>
<keyword evidence="4" id="KW-0808">Transferase</keyword>
<evidence type="ECO:0000256" key="1">
    <source>
        <dbReference type="SAM" id="MobiDB-lite"/>
    </source>
</evidence>
<dbReference type="CDD" id="cd03057">
    <property type="entry name" value="GST_N_Beta"/>
    <property type="match status" value="1"/>
</dbReference>
<organism evidence="4 5">
    <name type="scientific">Ascidiaceihabitans donghaensis</name>
    <dbReference type="NCBI Taxonomy" id="1510460"/>
    <lineage>
        <taxon>Bacteria</taxon>
        <taxon>Pseudomonadati</taxon>
        <taxon>Pseudomonadota</taxon>
        <taxon>Alphaproteobacteria</taxon>
        <taxon>Rhodobacterales</taxon>
        <taxon>Paracoccaceae</taxon>
        <taxon>Ascidiaceihabitans</taxon>
    </lineage>
</organism>
<feature type="domain" description="GST C-terminal" evidence="3">
    <location>
        <begin position="85"/>
        <end position="227"/>
    </location>
</feature>
<dbReference type="AlphaFoldDB" id="A0A2R8BFM0"/>
<name>A0A2R8BFM0_9RHOB</name>
<dbReference type="Gene3D" id="1.20.1050.10">
    <property type="match status" value="1"/>
</dbReference>
<feature type="domain" description="GST N-terminal" evidence="2">
    <location>
        <begin position="1"/>
        <end position="81"/>
    </location>
</feature>
<evidence type="ECO:0000313" key="4">
    <source>
        <dbReference type="EMBL" id="SPH21904.1"/>
    </source>
</evidence>
<evidence type="ECO:0000259" key="3">
    <source>
        <dbReference type="PROSITE" id="PS50405"/>
    </source>
</evidence>
<gene>
    <name evidence="4" type="primary">gstB_3</name>
    <name evidence="4" type="ORF">ASD8599_02654</name>
</gene>
<keyword evidence="5" id="KW-1185">Reference proteome</keyword>
<dbReference type="OrthoDB" id="7583243at2"/>
<protein>
    <submittedName>
        <fullName evidence="4">Glutathione S-transferase GST-6.0</fullName>
        <ecNumber evidence="4">2.5.1.18</ecNumber>
    </submittedName>
</protein>
<evidence type="ECO:0000313" key="5">
    <source>
        <dbReference type="Proteomes" id="UP000244880"/>
    </source>
</evidence>
<feature type="region of interest" description="Disordered" evidence="1">
    <location>
        <begin position="210"/>
        <end position="232"/>
    </location>
</feature>
<dbReference type="SFLD" id="SFLDG00358">
    <property type="entry name" value="Main_(cytGST)"/>
    <property type="match status" value="1"/>
</dbReference>
<dbReference type="InterPro" id="IPR040079">
    <property type="entry name" value="Glutathione_S-Trfase"/>
</dbReference>
<reference evidence="4 5" key="1">
    <citation type="submission" date="2018-03" db="EMBL/GenBank/DDBJ databases">
        <authorList>
            <person name="Keele B.F."/>
        </authorList>
    </citation>
    <scope>NUCLEOTIDE SEQUENCE [LARGE SCALE GENOMIC DNA]</scope>
    <source>
        <strain evidence="4 5">CECT 8599</strain>
    </source>
</reference>
<dbReference type="PANTHER" id="PTHR44051:SF8">
    <property type="entry name" value="GLUTATHIONE S-TRANSFERASE GSTA"/>
    <property type="match status" value="1"/>
</dbReference>
<dbReference type="PANTHER" id="PTHR44051">
    <property type="entry name" value="GLUTATHIONE S-TRANSFERASE-RELATED"/>
    <property type="match status" value="1"/>
</dbReference>
<dbReference type="Pfam" id="PF02798">
    <property type="entry name" value="GST_N"/>
    <property type="match status" value="1"/>
</dbReference>
<evidence type="ECO:0000259" key="2">
    <source>
        <dbReference type="PROSITE" id="PS50404"/>
    </source>
</evidence>
<dbReference type="PROSITE" id="PS50405">
    <property type="entry name" value="GST_CTER"/>
    <property type="match status" value="1"/>
</dbReference>
<dbReference type="InterPro" id="IPR036249">
    <property type="entry name" value="Thioredoxin-like_sf"/>
</dbReference>
<dbReference type="InterPro" id="IPR010987">
    <property type="entry name" value="Glutathione-S-Trfase_C-like"/>
</dbReference>
<dbReference type="RefSeq" id="WP_108828924.1">
    <property type="nucleotide sequence ID" value="NZ_OMOR01000001.1"/>
</dbReference>
<proteinExistence type="predicted"/>
<dbReference type="Proteomes" id="UP000244880">
    <property type="component" value="Unassembled WGS sequence"/>
</dbReference>
<dbReference type="Gene3D" id="3.40.30.10">
    <property type="entry name" value="Glutaredoxin"/>
    <property type="match status" value="1"/>
</dbReference>
<dbReference type="EMBL" id="OMOR01000001">
    <property type="protein sequence ID" value="SPH21904.1"/>
    <property type="molecule type" value="Genomic_DNA"/>
</dbReference>